<evidence type="ECO:0000313" key="3">
    <source>
        <dbReference type="EMBL" id="MFK4441372.1"/>
    </source>
</evidence>
<sequence length="275" mass="30186">MTGDTDIDRDSAQFALFEASRARLFSLAYRILGVRADAEDVVQDTFVKWHLHQRTAGITGDNALDTPAAWLATVAKRTAIDRLRRLKHEAPLPGGADNFDNVDGFNAIDHAPSAQTLVEQASDLSYGMRLVLDRLSAEERAAFLLREAFEADYASIAKILNRSAAHCRQMVHRAKDRVRDDRKNKDAAHTVHREDAIEPAIERLLDAIARQDVSALVALTLATAPEFAPVARVAAAIAEQQAALLTHALIARLRMGRIDLRPTVTAERASSLVLA</sequence>
<dbReference type="RefSeq" id="WP_404605195.1">
    <property type="nucleotide sequence ID" value="NZ_JBIYDN010000003.1"/>
</dbReference>
<dbReference type="InterPro" id="IPR013325">
    <property type="entry name" value="RNA_pol_sigma_r2"/>
</dbReference>
<keyword evidence="4" id="KW-1185">Reference proteome</keyword>
<dbReference type="PANTHER" id="PTHR30173">
    <property type="entry name" value="SIGMA 19 FACTOR"/>
    <property type="match status" value="1"/>
</dbReference>
<dbReference type="Gene3D" id="1.10.1740.10">
    <property type="match status" value="1"/>
</dbReference>
<dbReference type="InterPro" id="IPR013249">
    <property type="entry name" value="RNA_pol_sigma70_r4_t2"/>
</dbReference>
<feature type="domain" description="RNA polymerase sigma-70 region 2" evidence="1">
    <location>
        <begin position="16"/>
        <end position="87"/>
    </location>
</feature>
<dbReference type="InterPro" id="IPR013324">
    <property type="entry name" value="RNA_pol_sigma_r3/r4-like"/>
</dbReference>
<dbReference type="InterPro" id="IPR052704">
    <property type="entry name" value="ECF_Sigma-70_Domain"/>
</dbReference>
<evidence type="ECO:0000259" key="2">
    <source>
        <dbReference type="Pfam" id="PF08281"/>
    </source>
</evidence>
<name>A0ABW8MHB0_9BURK</name>
<evidence type="ECO:0000313" key="4">
    <source>
        <dbReference type="Proteomes" id="UP001620514"/>
    </source>
</evidence>
<comment type="caution">
    <text evidence="3">The sequence shown here is derived from an EMBL/GenBank/DDBJ whole genome shotgun (WGS) entry which is preliminary data.</text>
</comment>
<feature type="domain" description="RNA polymerase sigma factor 70 region 4 type 2" evidence="2">
    <location>
        <begin position="130"/>
        <end position="177"/>
    </location>
</feature>
<dbReference type="EMBL" id="JBIYDN010000003">
    <property type="protein sequence ID" value="MFK4441372.1"/>
    <property type="molecule type" value="Genomic_DNA"/>
</dbReference>
<dbReference type="SUPFAM" id="SSF88946">
    <property type="entry name" value="Sigma2 domain of RNA polymerase sigma factors"/>
    <property type="match status" value="1"/>
</dbReference>
<reference evidence="3 4" key="2">
    <citation type="submission" date="2024-11" db="EMBL/GenBank/DDBJ databases">
        <title>Using genomics to understand microbial adaptation to soil warming.</title>
        <authorList>
            <person name="Deangelis K.M. PhD."/>
        </authorList>
    </citation>
    <scope>NUCLEOTIDE SEQUENCE [LARGE SCALE GENOMIC DNA]</scope>
    <source>
        <strain evidence="3 4">GAS97</strain>
    </source>
</reference>
<reference evidence="3 4" key="1">
    <citation type="submission" date="2024-10" db="EMBL/GenBank/DDBJ databases">
        <authorList>
            <person name="Deangelis K."/>
            <person name="Huntemann M."/>
            <person name="Clum A."/>
            <person name="Wang J."/>
            <person name="Palaniappan K."/>
            <person name="Ritter S."/>
            <person name="Chen I.-M."/>
            <person name="Stamatis D."/>
            <person name="Reddy T."/>
            <person name="O'Malley R."/>
            <person name="Daum C."/>
            <person name="Ng V."/>
            <person name="Ivanova N."/>
            <person name="Kyrpides N."/>
            <person name="Woyke T."/>
        </authorList>
    </citation>
    <scope>NUCLEOTIDE SEQUENCE [LARGE SCALE GENOMIC DNA]</scope>
    <source>
        <strain evidence="3 4">GAS97</strain>
    </source>
</reference>
<proteinExistence type="predicted"/>
<dbReference type="InterPro" id="IPR036388">
    <property type="entry name" value="WH-like_DNA-bd_sf"/>
</dbReference>
<dbReference type="Proteomes" id="UP001620514">
    <property type="component" value="Unassembled WGS sequence"/>
</dbReference>
<dbReference type="Pfam" id="PF04542">
    <property type="entry name" value="Sigma70_r2"/>
    <property type="match status" value="1"/>
</dbReference>
<dbReference type="SUPFAM" id="SSF88659">
    <property type="entry name" value="Sigma3 and sigma4 domains of RNA polymerase sigma factors"/>
    <property type="match status" value="1"/>
</dbReference>
<dbReference type="Gene3D" id="1.10.10.10">
    <property type="entry name" value="Winged helix-like DNA-binding domain superfamily/Winged helix DNA-binding domain"/>
    <property type="match status" value="1"/>
</dbReference>
<dbReference type="Pfam" id="PF08281">
    <property type="entry name" value="Sigma70_r4_2"/>
    <property type="match status" value="1"/>
</dbReference>
<dbReference type="PANTHER" id="PTHR30173:SF36">
    <property type="entry name" value="ECF RNA POLYMERASE SIGMA FACTOR SIGJ"/>
    <property type="match status" value="1"/>
</dbReference>
<dbReference type="InterPro" id="IPR014284">
    <property type="entry name" value="RNA_pol_sigma-70_dom"/>
</dbReference>
<accession>A0ABW8MHB0</accession>
<dbReference type="InterPro" id="IPR007627">
    <property type="entry name" value="RNA_pol_sigma70_r2"/>
</dbReference>
<protein>
    <submittedName>
        <fullName evidence="3">RNA polymerase sigma factor (Sigma-70 family)</fullName>
    </submittedName>
</protein>
<organism evidence="3 4">
    <name type="scientific">Caballeronia udeis</name>
    <dbReference type="NCBI Taxonomy" id="1232866"/>
    <lineage>
        <taxon>Bacteria</taxon>
        <taxon>Pseudomonadati</taxon>
        <taxon>Pseudomonadota</taxon>
        <taxon>Betaproteobacteria</taxon>
        <taxon>Burkholderiales</taxon>
        <taxon>Burkholderiaceae</taxon>
        <taxon>Caballeronia</taxon>
    </lineage>
</organism>
<gene>
    <name evidence="3" type="ORF">ABH943_001383</name>
</gene>
<evidence type="ECO:0000259" key="1">
    <source>
        <dbReference type="Pfam" id="PF04542"/>
    </source>
</evidence>
<dbReference type="NCBIfam" id="TIGR02937">
    <property type="entry name" value="sigma70-ECF"/>
    <property type="match status" value="1"/>
</dbReference>